<sequence>MSEFENPENANPDGGENPADDAPLAVDATGLHALVDQLAGALHDYVDTAVGVRSEFDANTADDDPRVEAAERAVERCNTAFDSRFEKALGMVCAHTGFADDDDDEEDDSDDVDEESVILELTFGPATRGADTATMGIIQEAMERLDAMARELATEFEHRGVTISHWSCVHEMYIDDEDDE</sequence>
<evidence type="ECO:0000313" key="3">
    <source>
        <dbReference type="Proteomes" id="UP000316181"/>
    </source>
</evidence>
<organism evidence="2 3">
    <name type="scientific">Rarobacter incanus</name>
    <dbReference type="NCBI Taxonomy" id="153494"/>
    <lineage>
        <taxon>Bacteria</taxon>
        <taxon>Bacillati</taxon>
        <taxon>Actinomycetota</taxon>
        <taxon>Actinomycetes</taxon>
        <taxon>Micrococcales</taxon>
        <taxon>Rarobacteraceae</taxon>
        <taxon>Rarobacter</taxon>
    </lineage>
</organism>
<keyword evidence="3" id="KW-1185">Reference proteome</keyword>
<evidence type="ECO:0000313" key="2">
    <source>
        <dbReference type="EMBL" id="TQK76083.1"/>
    </source>
</evidence>
<dbReference type="EMBL" id="VFNV01000001">
    <property type="protein sequence ID" value="TQK76083.1"/>
    <property type="molecule type" value="Genomic_DNA"/>
</dbReference>
<evidence type="ECO:0000256" key="1">
    <source>
        <dbReference type="SAM" id="MobiDB-lite"/>
    </source>
</evidence>
<comment type="caution">
    <text evidence="2">The sequence shown here is derived from an EMBL/GenBank/DDBJ whole genome shotgun (WGS) entry which is preliminary data.</text>
</comment>
<proteinExistence type="predicted"/>
<protein>
    <submittedName>
        <fullName evidence="2">Uncharacterized protein</fullName>
    </submittedName>
</protein>
<reference evidence="2 3" key="1">
    <citation type="submission" date="2019-06" db="EMBL/GenBank/DDBJ databases">
        <title>Sequencing the genomes of 1000 actinobacteria strains.</title>
        <authorList>
            <person name="Klenk H.-P."/>
        </authorList>
    </citation>
    <scope>NUCLEOTIDE SEQUENCE [LARGE SCALE GENOMIC DNA]</scope>
    <source>
        <strain evidence="2 3">DSM 10596</strain>
    </source>
</reference>
<name>A0A542SN82_9MICO</name>
<dbReference type="Proteomes" id="UP000316181">
    <property type="component" value="Unassembled WGS sequence"/>
</dbReference>
<gene>
    <name evidence="2" type="ORF">FB389_0741</name>
</gene>
<dbReference type="RefSeq" id="WP_142111413.1">
    <property type="nucleotide sequence ID" value="NZ_BAAATB010000002.1"/>
</dbReference>
<feature type="region of interest" description="Disordered" evidence="1">
    <location>
        <begin position="1"/>
        <end position="25"/>
    </location>
</feature>
<accession>A0A542SN82</accession>
<dbReference type="OrthoDB" id="5147509at2"/>
<dbReference type="AlphaFoldDB" id="A0A542SN82"/>